<evidence type="ECO:0000256" key="1">
    <source>
        <dbReference type="SAM" id="MobiDB-lite"/>
    </source>
</evidence>
<dbReference type="GeneID" id="39583633"/>
<reference evidence="2 3" key="1">
    <citation type="journal article" date="2018" name="Mol. Ecol.">
        <title>The obligate alkalophilic soda-lake fungus Sodiomyces alkalinus has shifted to a protein diet.</title>
        <authorList>
            <person name="Grum-Grzhimaylo A.A."/>
            <person name="Falkoski D.L."/>
            <person name="van den Heuvel J."/>
            <person name="Valero-Jimenez C.A."/>
            <person name="Min B."/>
            <person name="Choi I.G."/>
            <person name="Lipzen A."/>
            <person name="Daum C.G."/>
            <person name="Aanen D.K."/>
            <person name="Tsang A."/>
            <person name="Henrissat B."/>
            <person name="Bilanenko E.N."/>
            <person name="de Vries R.P."/>
            <person name="van Kan J.A.L."/>
            <person name="Grigoriev I.V."/>
            <person name="Debets A.J.M."/>
        </authorList>
    </citation>
    <scope>NUCLEOTIDE SEQUENCE [LARGE SCALE GENOMIC DNA]</scope>
    <source>
        <strain evidence="2 3">F11</strain>
    </source>
</reference>
<evidence type="ECO:0000313" key="2">
    <source>
        <dbReference type="EMBL" id="ROT35955.1"/>
    </source>
</evidence>
<feature type="region of interest" description="Disordered" evidence="1">
    <location>
        <begin position="62"/>
        <end position="81"/>
    </location>
</feature>
<proteinExistence type="predicted"/>
<gene>
    <name evidence="2" type="ORF">SODALDRAFT_381233</name>
</gene>
<name>A0A3N2PN54_SODAK</name>
<dbReference type="AlphaFoldDB" id="A0A3N2PN54"/>
<evidence type="ECO:0000313" key="3">
    <source>
        <dbReference type="Proteomes" id="UP000272025"/>
    </source>
</evidence>
<sequence length="81" mass="8678">MSACGIDQTLLLRAARFFDQGIASQPCSRYVFTFRTLGRGIIGARQDTPPAIELAAPMATAPRSCEQNPARCPSQEGTPPP</sequence>
<keyword evidence="3" id="KW-1185">Reference proteome</keyword>
<dbReference type="Proteomes" id="UP000272025">
    <property type="component" value="Unassembled WGS sequence"/>
</dbReference>
<protein>
    <submittedName>
        <fullName evidence="2">Uncharacterized protein</fullName>
    </submittedName>
</protein>
<dbReference type="RefSeq" id="XP_028463761.1">
    <property type="nucleotide sequence ID" value="XM_028615156.1"/>
</dbReference>
<accession>A0A3N2PN54</accession>
<dbReference type="EMBL" id="ML119060">
    <property type="protein sequence ID" value="ROT35955.1"/>
    <property type="molecule type" value="Genomic_DNA"/>
</dbReference>
<organism evidence="2 3">
    <name type="scientific">Sodiomyces alkalinus (strain CBS 110278 / VKM F-3762 / F11)</name>
    <name type="common">Alkaliphilic filamentous fungus</name>
    <dbReference type="NCBI Taxonomy" id="1314773"/>
    <lineage>
        <taxon>Eukaryota</taxon>
        <taxon>Fungi</taxon>
        <taxon>Dikarya</taxon>
        <taxon>Ascomycota</taxon>
        <taxon>Pezizomycotina</taxon>
        <taxon>Sordariomycetes</taxon>
        <taxon>Hypocreomycetidae</taxon>
        <taxon>Glomerellales</taxon>
        <taxon>Plectosphaerellaceae</taxon>
        <taxon>Sodiomyces</taxon>
    </lineage>
</organism>